<keyword evidence="6" id="KW-1185">Reference proteome</keyword>
<dbReference type="PANTHER" id="PTHR38445">
    <property type="entry name" value="HTH-TYPE TRANSCRIPTIONAL REPRESSOR YTRA"/>
    <property type="match status" value="1"/>
</dbReference>
<dbReference type="InterPro" id="IPR000524">
    <property type="entry name" value="Tscrpt_reg_HTH_GntR"/>
</dbReference>
<accession>A0ABX3IHZ1</accession>
<keyword evidence="1" id="KW-0805">Transcription regulation</keyword>
<organism evidence="5 6">
    <name type="scientific">Thermosipho affectus</name>
    <dbReference type="NCBI Taxonomy" id="660294"/>
    <lineage>
        <taxon>Bacteria</taxon>
        <taxon>Thermotogati</taxon>
        <taxon>Thermotogota</taxon>
        <taxon>Thermotogae</taxon>
        <taxon>Thermotogales</taxon>
        <taxon>Fervidobacteriaceae</taxon>
        <taxon>Thermosipho</taxon>
    </lineage>
</organism>
<sequence>MWFSINFSSHIPVYKQIVENIKLEILKGRLKNGDFLPSIRKLANDLNVNLNTVARAYRELANENVIKAVRGEGYIVIKDSLEKFNMEILQELSEIVKKCLKAGISINEICEFIRGGDFLDKS</sequence>
<evidence type="ECO:0000256" key="3">
    <source>
        <dbReference type="ARBA" id="ARBA00023163"/>
    </source>
</evidence>
<comment type="caution">
    <text evidence="5">The sequence shown here is derived from an EMBL/GenBank/DDBJ whole genome shotgun (WGS) entry which is preliminary data.</text>
</comment>
<dbReference type="PANTHER" id="PTHR38445:SF7">
    <property type="entry name" value="GNTR-FAMILY TRANSCRIPTIONAL REGULATOR"/>
    <property type="match status" value="1"/>
</dbReference>
<dbReference type="InterPro" id="IPR036388">
    <property type="entry name" value="WH-like_DNA-bd_sf"/>
</dbReference>
<dbReference type="Proteomes" id="UP000242616">
    <property type="component" value="Unassembled WGS sequence"/>
</dbReference>
<evidence type="ECO:0000256" key="2">
    <source>
        <dbReference type="ARBA" id="ARBA00023125"/>
    </source>
</evidence>
<evidence type="ECO:0000259" key="4">
    <source>
        <dbReference type="PROSITE" id="PS50949"/>
    </source>
</evidence>
<dbReference type="SUPFAM" id="SSF46785">
    <property type="entry name" value="Winged helix' DNA-binding domain"/>
    <property type="match status" value="1"/>
</dbReference>
<feature type="domain" description="HTH gntR-type" evidence="4">
    <location>
        <begin position="11"/>
        <end position="79"/>
    </location>
</feature>
<dbReference type="EMBL" id="LBFC01000021">
    <property type="protein sequence ID" value="ONN26929.1"/>
    <property type="molecule type" value="Genomic_DNA"/>
</dbReference>
<dbReference type="Pfam" id="PF00392">
    <property type="entry name" value="GntR"/>
    <property type="match status" value="1"/>
</dbReference>
<dbReference type="InterPro" id="IPR036390">
    <property type="entry name" value="WH_DNA-bd_sf"/>
</dbReference>
<dbReference type="PROSITE" id="PS50949">
    <property type="entry name" value="HTH_GNTR"/>
    <property type="match status" value="1"/>
</dbReference>
<proteinExistence type="predicted"/>
<name>A0ABX3IHZ1_9BACT</name>
<evidence type="ECO:0000313" key="5">
    <source>
        <dbReference type="EMBL" id="ONN26929.1"/>
    </source>
</evidence>
<dbReference type="RefSeq" id="WP_075666174.1">
    <property type="nucleotide sequence ID" value="NZ_LBFC01000021.1"/>
</dbReference>
<keyword evidence="3" id="KW-0804">Transcription</keyword>
<keyword evidence="2" id="KW-0238">DNA-binding</keyword>
<gene>
    <name evidence="5" type="ORF">XJ44_06450</name>
</gene>
<dbReference type="Gene3D" id="1.10.10.10">
    <property type="entry name" value="Winged helix-like DNA-binding domain superfamily/Winged helix DNA-binding domain"/>
    <property type="match status" value="1"/>
</dbReference>
<evidence type="ECO:0000256" key="1">
    <source>
        <dbReference type="ARBA" id="ARBA00023015"/>
    </source>
</evidence>
<evidence type="ECO:0000313" key="6">
    <source>
        <dbReference type="Proteomes" id="UP000242616"/>
    </source>
</evidence>
<protein>
    <submittedName>
        <fullName evidence="5">GntR family transcriptional regulator</fullName>
    </submittedName>
</protein>
<reference evidence="5 6" key="1">
    <citation type="submission" date="2015-06" db="EMBL/GenBank/DDBJ databases">
        <title>Genome sequencing of Thermotogales isolates from hydrothermal vents.</title>
        <authorList>
            <person name="Haverkamp T.H."/>
            <person name="Kublanov I.V."/>
            <person name="Nesbo C.L."/>
        </authorList>
    </citation>
    <scope>NUCLEOTIDE SEQUENCE [LARGE SCALE GENOMIC DNA]</scope>
    <source>
        <strain evidence="6">ik275mar</strain>
    </source>
</reference>
<dbReference type="SMART" id="SM00345">
    <property type="entry name" value="HTH_GNTR"/>
    <property type="match status" value="1"/>
</dbReference>
<dbReference type="CDD" id="cd07377">
    <property type="entry name" value="WHTH_GntR"/>
    <property type="match status" value="1"/>
</dbReference>